<dbReference type="AlphaFoldDB" id="A0A174AGP4"/>
<protein>
    <submittedName>
        <fullName evidence="1">Uncharacterized protein</fullName>
    </submittedName>
</protein>
<sequence>MAKQFFVLGIGGTGMRCIESLIHLCAMGMFDDTDIHLLALDTDKNNGNFGRLKELKEAYVNTKGLKAENRVSHKETFFSANIKYYEFSPNYETKSTFKEVFGYGDTQYNHREETDLADLVLDRNVEEFNLQHGYRAQTHLGSMMMYQSIVEAANSKLPNGLKEFVSVLITETTSGKAKVFILGSVFGGTGASSIPIIPQALSRAAQIISNGSADILKNAYFGSTLLTAYFNFNLPDAGQLNQQKIIATSDKFALNSQVAMMFYDDDATVRSIYQRFYMMGTSGLNWNPMQSESQKTNKTLTGGAAQKNDSHYIELLAACAAMDFLNSREDTLQENKDNYKTEYLYRAVEDNDKFDFQDFVGKDRQTEFAKKLGCLVAFALFNNGDDDIVEKVRSGEDKEIIGFEEIDPSQVKYLKDYFRLFFARMTESGALEEGWLRQLHRSAGGGDKFLLNPKLFAPQTKKELMRFDWNKNIYRNEGIGKDNKYSTGLIGSKFNSFKKMFIQELHGESNKGITNRGEQLYKLIYDTLIKLYNFN</sequence>
<gene>
    <name evidence="1" type="ORF">ERS852457_00960</name>
</gene>
<reference evidence="1 2" key="1">
    <citation type="submission" date="2015-09" db="EMBL/GenBank/DDBJ databases">
        <authorList>
            <consortium name="Pathogen Informatics"/>
        </authorList>
    </citation>
    <scope>NUCLEOTIDE SEQUENCE [LARGE SCALE GENOMIC DNA]</scope>
    <source>
        <strain evidence="1 2">2789STDY5834842</strain>
    </source>
</reference>
<organism evidence="1 2">
    <name type="scientific">Phocaeicola vulgatus</name>
    <name type="common">Bacteroides vulgatus</name>
    <dbReference type="NCBI Taxonomy" id="821"/>
    <lineage>
        <taxon>Bacteria</taxon>
        <taxon>Pseudomonadati</taxon>
        <taxon>Bacteroidota</taxon>
        <taxon>Bacteroidia</taxon>
        <taxon>Bacteroidales</taxon>
        <taxon>Bacteroidaceae</taxon>
        <taxon>Phocaeicola</taxon>
    </lineage>
</organism>
<dbReference type="EMBL" id="CYZI01000003">
    <property type="protein sequence ID" value="CUN87547.1"/>
    <property type="molecule type" value="Genomic_DNA"/>
</dbReference>
<dbReference type="Proteomes" id="UP000095333">
    <property type="component" value="Unassembled WGS sequence"/>
</dbReference>
<dbReference type="RefSeq" id="WP_022400911.1">
    <property type="nucleotide sequence ID" value="NZ_CYZI01000003.1"/>
</dbReference>
<proteinExistence type="predicted"/>
<evidence type="ECO:0000313" key="1">
    <source>
        <dbReference type="EMBL" id="CUN87547.1"/>
    </source>
</evidence>
<name>A0A174AGP4_PHOVU</name>
<accession>A0A174AGP4</accession>
<evidence type="ECO:0000313" key="2">
    <source>
        <dbReference type="Proteomes" id="UP000095333"/>
    </source>
</evidence>